<evidence type="ECO:0000259" key="1">
    <source>
        <dbReference type="PROSITE" id="PS50127"/>
    </source>
</evidence>
<dbReference type="PROSITE" id="PS50127">
    <property type="entry name" value="UBC_2"/>
    <property type="match status" value="1"/>
</dbReference>
<evidence type="ECO:0000313" key="3">
    <source>
        <dbReference type="Proteomes" id="UP000794436"/>
    </source>
</evidence>
<reference evidence="2" key="1">
    <citation type="submission" date="2019-03" db="EMBL/GenBank/DDBJ databases">
        <title>Long read genome sequence of the mycoparasitic Pythium oligandrum ATCC 38472 isolated from sugarbeet rhizosphere.</title>
        <authorList>
            <person name="Gaulin E."/>
        </authorList>
    </citation>
    <scope>NUCLEOTIDE SEQUENCE</scope>
    <source>
        <strain evidence="2">ATCC 38472_TT</strain>
    </source>
</reference>
<dbReference type="PANTHER" id="PTHR24068">
    <property type="entry name" value="UBIQUITIN-CONJUGATING ENZYME E2"/>
    <property type="match status" value="1"/>
</dbReference>
<comment type="caution">
    <text evidence="2">The sequence shown here is derived from an EMBL/GenBank/DDBJ whole genome shotgun (WGS) entry which is preliminary data.</text>
</comment>
<gene>
    <name evidence="2" type="ORF">Poli38472_013591</name>
</gene>
<dbReference type="InterPro" id="IPR016135">
    <property type="entry name" value="UBQ-conjugating_enzyme/RWD"/>
</dbReference>
<dbReference type="AlphaFoldDB" id="A0A8K1CDR0"/>
<evidence type="ECO:0000313" key="2">
    <source>
        <dbReference type="EMBL" id="TMW61128.1"/>
    </source>
</evidence>
<dbReference type="SMART" id="SM00212">
    <property type="entry name" value="UBCc"/>
    <property type="match status" value="1"/>
</dbReference>
<organism evidence="2 3">
    <name type="scientific">Pythium oligandrum</name>
    <name type="common">Mycoparasitic fungus</name>
    <dbReference type="NCBI Taxonomy" id="41045"/>
    <lineage>
        <taxon>Eukaryota</taxon>
        <taxon>Sar</taxon>
        <taxon>Stramenopiles</taxon>
        <taxon>Oomycota</taxon>
        <taxon>Peronosporomycetes</taxon>
        <taxon>Pythiales</taxon>
        <taxon>Pythiaceae</taxon>
        <taxon>Pythium</taxon>
    </lineage>
</organism>
<dbReference type="Gene3D" id="3.10.110.10">
    <property type="entry name" value="Ubiquitin Conjugating Enzyme"/>
    <property type="match status" value="1"/>
</dbReference>
<sequence length="157" mass="17267">MTLPSYVVDVVRKQLAECAEDAPLSGVSAVVRDDTEALERLQGSILGPEGSPYEGGVFLVDIVIPPTYPFRPPTFRFETMVWHPNISSEDGSLCMFSEEVWSPALKLNTALITIRGLLSSPDPTEPHDVDAASMCLNHPELFDKIARSWTENYAKAS</sequence>
<dbReference type="Pfam" id="PF00179">
    <property type="entry name" value="UQ_con"/>
    <property type="match status" value="1"/>
</dbReference>
<dbReference type="SUPFAM" id="SSF54495">
    <property type="entry name" value="UBC-like"/>
    <property type="match status" value="1"/>
</dbReference>
<dbReference type="Proteomes" id="UP000794436">
    <property type="component" value="Unassembled WGS sequence"/>
</dbReference>
<keyword evidence="3" id="KW-1185">Reference proteome</keyword>
<proteinExistence type="predicted"/>
<protein>
    <recommendedName>
        <fullName evidence="1">UBC core domain-containing protein</fullName>
    </recommendedName>
</protein>
<accession>A0A8K1CDR0</accession>
<dbReference type="EMBL" id="SPLM01000077">
    <property type="protein sequence ID" value="TMW61128.1"/>
    <property type="molecule type" value="Genomic_DNA"/>
</dbReference>
<dbReference type="InterPro" id="IPR000608">
    <property type="entry name" value="UBC"/>
</dbReference>
<name>A0A8K1CDR0_PYTOL</name>
<dbReference type="OrthoDB" id="7851174at2759"/>
<feature type="domain" description="UBC core" evidence="1">
    <location>
        <begin position="6"/>
        <end position="155"/>
    </location>
</feature>